<evidence type="ECO:0000313" key="11">
    <source>
        <dbReference type="EMBL" id="ADK25998.1"/>
    </source>
</evidence>
<keyword evidence="3 7" id="KW-0694">RNA-binding</keyword>
<dbReference type="NCBIfam" id="NF003139">
    <property type="entry name" value="PRK04051.1"/>
    <property type="match status" value="1"/>
</dbReference>
<dbReference type="PANTHER" id="PTHR11831:SF5">
    <property type="entry name" value="40S RIBOSOMAL PROTEIN S9"/>
    <property type="match status" value="1"/>
</dbReference>
<dbReference type="AlphaFoldDB" id="E0A1E2"/>
<evidence type="ECO:0000256" key="5">
    <source>
        <dbReference type="ARBA" id="ARBA00023274"/>
    </source>
</evidence>
<evidence type="ECO:0000256" key="1">
    <source>
        <dbReference type="ARBA" id="ARBA00007465"/>
    </source>
</evidence>
<dbReference type="GO" id="GO:0006412">
    <property type="term" value="P:translation"/>
    <property type="evidence" value="ECO:0007669"/>
    <property type="project" value="InterPro"/>
</dbReference>
<evidence type="ECO:0000256" key="8">
    <source>
        <dbReference type="RuleBase" id="RU003699"/>
    </source>
</evidence>
<feature type="domain" description="RNA-binding S4" evidence="9">
    <location>
        <begin position="103"/>
        <end position="167"/>
    </location>
</feature>
<accession>E0A1E2</accession>
<evidence type="ECO:0000256" key="7">
    <source>
        <dbReference type="PROSITE-ProRule" id="PRU00182"/>
    </source>
</evidence>
<dbReference type="NCBIfam" id="TIGR01018">
    <property type="entry name" value="uS4_arch"/>
    <property type="match status" value="1"/>
</dbReference>
<comment type="similarity">
    <text evidence="1 8">Belongs to the universal ribosomal protein uS4 family.</text>
</comment>
<dbReference type="Gene3D" id="3.10.290.10">
    <property type="entry name" value="RNA-binding S4 domain"/>
    <property type="match status" value="1"/>
</dbReference>
<dbReference type="SUPFAM" id="SSF55174">
    <property type="entry name" value="Alpha-L RNA-binding motif"/>
    <property type="match status" value="1"/>
</dbReference>
<feature type="non-terminal residue" evidence="11">
    <location>
        <position position="170"/>
    </location>
</feature>
<dbReference type="GO" id="GO:0015935">
    <property type="term" value="C:small ribosomal subunit"/>
    <property type="evidence" value="ECO:0007669"/>
    <property type="project" value="InterPro"/>
</dbReference>
<dbReference type="GO" id="GO:0019843">
    <property type="term" value="F:rRNA binding"/>
    <property type="evidence" value="ECO:0007669"/>
    <property type="project" value="UniProtKB-KW"/>
</dbReference>
<keyword evidence="5 8" id="KW-0687">Ribonucleoprotein</keyword>
<evidence type="ECO:0000259" key="10">
    <source>
        <dbReference type="SMART" id="SM01390"/>
    </source>
</evidence>
<dbReference type="InterPro" id="IPR002942">
    <property type="entry name" value="S4_RNA-bd"/>
</dbReference>
<dbReference type="PANTHER" id="PTHR11831">
    <property type="entry name" value="30S 40S RIBOSOMAL PROTEIN"/>
    <property type="match status" value="1"/>
</dbReference>
<evidence type="ECO:0000256" key="3">
    <source>
        <dbReference type="ARBA" id="ARBA00022884"/>
    </source>
</evidence>
<keyword evidence="2 7" id="KW-0699">rRNA-binding</keyword>
<keyword evidence="4 8" id="KW-0689">Ribosomal protein</keyword>
<dbReference type="GO" id="GO:0042274">
    <property type="term" value="P:ribosomal small subunit biogenesis"/>
    <property type="evidence" value="ECO:0007669"/>
    <property type="project" value="TreeGrafter"/>
</dbReference>
<reference evidence="11" key="1">
    <citation type="journal article" date="2010" name="Trends Microbiol.">
        <title>Distinct gene set in two different lineages of ammonia-oxidizing archaea supports the phylum Thaumarchaeota.</title>
        <authorList>
            <person name="Spang A."/>
            <person name="Hatzenpichler R."/>
            <person name="Brochier-Armanet C."/>
            <person name="Rattei T."/>
            <person name="Tischler P."/>
            <person name="Spieck E."/>
            <person name="Streit W."/>
            <person name="Stahl D.A."/>
            <person name="Wagner M."/>
            <person name="Schleper C."/>
        </authorList>
    </citation>
    <scope>NUCLEOTIDE SEQUENCE</scope>
    <source>
        <strain evidence="11">Enrichment culture Ga9.2</strain>
    </source>
</reference>
<dbReference type="Pfam" id="PF01479">
    <property type="entry name" value="S4"/>
    <property type="match status" value="1"/>
</dbReference>
<protein>
    <recommendedName>
        <fullName evidence="6">30S ribosomal protein S4</fullName>
    </recommendedName>
</protein>
<organism evidence="11">
    <name type="scientific">Candidatus Nitrososphaera gargensis</name>
    <dbReference type="NCBI Taxonomy" id="497727"/>
    <lineage>
        <taxon>Archaea</taxon>
        <taxon>Nitrososphaerota</taxon>
        <taxon>Nitrososphaeria</taxon>
        <taxon>Nitrososphaerales</taxon>
        <taxon>Nitrososphaeraceae</taxon>
        <taxon>Nitrososphaera</taxon>
    </lineage>
</organism>
<sequence length="170" mass="19273">MGDPRKSKKLYRRPRMIWTTDQLNAELYIMGSYGLRNKRELWKAQTEVARIRNQARALLALSAEARAEKEKRLLNFLNRLGLAKEGATLDDILNLKVEDLLERRLQTIVMKKSGTKSPYQARQMVSHGHVSIGSRKVNIPGYLVRTEEEPQILLHIELPSAAAAAQPSAS</sequence>
<dbReference type="Pfam" id="PF00163">
    <property type="entry name" value="Ribosomal_S4"/>
    <property type="match status" value="1"/>
</dbReference>
<dbReference type="InterPro" id="IPR022802">
    <property type="entry name" value="Ribosomal_uS4_arc"/>
</dbReference>
<dbReference type="SMART" id="SM00363">
    <property type="entry name" value="S4"/>
    <property type="match status" value="1"/>
</dbReference>
<dbReference type="GO" id="GO:0003735">
    <property type="term" value="F:structural constituent of ribosome"/>
    <property type="evidence" value="ECO:0007669"/>
    <property type="project" value="InterPro"/>
</dbReference>
<dbReference type="EMBL" id="HM230000">
    <property type="protein sequence ID" value="ADK25998.1"/>
    <property type="molecule type" value="Genomic_DNA"/>
</dbReference>
<evidence type="ECO:0000259" key="9">
    <source>
        <dbReference type="SMART" id="SM00363"/>
    </source>
</evidence>
<dbReference type="HAMAP" id="MF_01306_A">
    <property type="entry name" value="Ribosomal_uS4_A"/>
    <property type="match status" value="1"/>
</dbReference>
<dbReference type="CDD" id="cd00165">
    <property type="entry name" value="S4"/>
    <property type="match status" value="1"/>
</dbReference>
<dbReference type="InterPro" id="IPR018079">
    <property type="entry name" value="Ribosomal_uS4_CS"/>
</dbReference>
<name>E0A1E2_9ARCH</name>
<evidence type="ECO:0000256" key="4">
    <source>
        <dbReference type="ARBA" id="ARBA00022980"/>
    </source>
</evidence>
<evidence type="ECO:0000256" key="6">
    <source>
        <dbReference type="ARBA" id="ARBA00035522"/>
    </source>
</evidence>
<evidence type="ECO:0000256" key="2">
    <source>
        <dbReference type="ARBA" id="ARBA00022730"/>
    </source>
</evidence>
<dbReference type="InterPro" id="IPR005710">
    <property type="entry name" value="Ribosomal_uS4_euk/arc"/>
</dbReference>
<proteinExistence type="inferred from homology"/>
<dbReference type="InterPro" id="IPR036986">
    <property type="entry name" value="S4_RNA-bd_sf"/>
</dbReference>
<dbReference type="PROSITE" id="PS00632">
    <property type="entry name" value="RIBOSOMAL_S4"/>
    <property type="match status" value="1"/>
</dbReference>
<dbReference type="InterPro" id="IPR022801">
    <property type="entry name" value="Ribosomal_uS4"/>
</dbReference>
<dbReference type="PROSITE" id="PS50889">
    <property type="entry name" value="S4"/>
    <property type="match status" value="1"/>
</dbReference>
<dbReference type="SMART" id="SM01390">
    <property type="entry name" value="Ribosomal_S4"/>
    <property type="match status" value="1"/>
</dbReference>
<feature type="domain" description="Small ribosomal subunit protein uS4 N-terminal" evidence="10">
    <location>
        <begin position="5"/>
        <end position="102"/>
    </location>
</feature>
<dbReference type="InterPro" id="IPR001912">
    <property type="entry name" value="Ribosomal_uS4_N"/>
</dbReference>